<comment type="caution">
    <text evidence="1">The sequence shown here is derived from an EMBL/GenBank/DDBJ whole genome shotgun (WGS) entry which is preliminary data.</text>
</comment>
<proteinExistence type="predicted"/>
<dbReference type="EMBL" id="WTPW01001238">
    <property type="protein sequence ID" value="KAF0447475.1"/>
    <property type="molecule type" value="Genomic_DNA"/>
</dbReference>
<dbReference type="AlphaFoldDB" id="A0A8H4A6R8"/>
<organism evidence="1 2">
    <name type="scientific">Gigaspora margarita</name>
    <dbReference type="NCBI Taxonomy" id="4874"/>
    <lineage>
        <taxon>Eukaryota</taxon>
        <taxon>Fungi</taxon>
        <taxon>Fungi incertae sedis</taxon>
        <taxon>Mucoromycota</taxon>
        <taxon>Glomeromycotina</taxon>
        <taxon>Glomeromycetes</taxon>
        <taxon>Diversisporales</taxon>
        <taxon>Gigasporaceae</taxon>
        <taxon>Gigaspora</taxon>
    </lineage>
</organism>
<accession>A0A8H4A6R8</accession>
<protein>
    <submittedName>
        <fullName evidence="1">Uncharacterized protein</fullName>
    </submittedName>
</protein>
<evidence type="ECO:0000313" key="2">
    <source>
        <dbReference type="Proteomes" id="UP000439903"/>
    </source>
</evidence>
<reference evidence="1 2" key="1">
    <citation type="journal article" date="2019" name="Environ. Microbiol.">
        <title>At the nexus of three kingdoms: the genome of the mycorrhizal fungus Gigaspora margarita provides insights into plant, endobacterial and fungal interactions.</title>
        <authorList>
            <person name="Venice F."/>
            <person name="Ghignone S."/>
            <person name="Salvioli di Fossalunga A."/>
            <person name="Amselem J."/>
            <person name="Novero M."/>
            <person name="Xianan X."/>
            <person name="Sedzielewska Toro K."/>
            <person name="Morin E."/>
            <person name="Lipzen A."/>
            <person name="Grigoriev I.V."/>
            <person name="Henrissat B."/>
            <person name="Martin F.M."/>
            <person name="Bonfante P."/>
        </authorList>
    </citation>
    <scope>NUCLEOTIDE SEQUENCE [LARGE SCALE GENOMIC DNA]</scope>
    <source>
        <strain evidence="1 2">BEG34</strain>
    </source>
</reference>
<sequence length="119" mass="13213">MTCKRREKILSSFDVRDVISTNDNISNNEIDKPHHLAYSYYNGSIFKHIIEPLNHVHNIIEPSALDSNPSESNTAVIDSSSGVQSSVQSSVQLPSVRLSFQLPSVRLSFQLPSVTITIC</sequence>
<evidence type="ECO:0000313" key="1">
    <source>
        <dbReference type="EMBL" id="KAF0447475.1"/>
    </source>
</evidence>
<keyword evidence="2" id="KW-1185">Reference proteome</keyword>
<dbReference type="Proteomes" id="UP000439903">
    <property type="component" value="Unassembled WGS sequence"/>
</dbReference>
<gene>
    <name evidence="1" type="ORF">F8M41_002781</name>
</gene>
<name>A0A8H4A6R8_GIGMA</name>